<reference evidence="2 3" key="1">
    <citation type="submission" date="2021-06" db="EMBL/GenBank/DDBJ databases">
        <authorList>
            <person name="Palmer J.M."/>
        </authorList>
    </citation>
    <scope>NUCLEOTIDE SEQUENCE [LARGE SCALE GENOMIC DNA]</scope>
    <source>
        <strain evidence="2 3">CL_MEX2019</strain>
        <tissue evidence="2">Muscle</tissue>
    </source>
</reference>
<comment type="caution">
    <text evidence="2">The sequence shown here is derived from an EMBL/GenBank/DDBJ whole genome shotgun (WGS) entry which is preliminary data.</text>
</comment>
<dbReference type="EMBL" id="JAHUTJ010073819">
    <property type="protein sequence ID" value="MED6292535.1"/>
    <property type="molecule type" value="Genomic_DNA"/>
</dbReference>
<feature type="region of interest" description="Disordered" evidence="1">
    <location>
        <begin position="39"/>
        <end position="81"/>
    </location>
</feature>
<feature type="compositionally biased region" description="Low complexity" evidence="1">
    <location>
        <begin position="55"/>
        <end position="68"/>
    </location>
</feature>
<protein>
    <submittedName>
        <fullName evidence="2">Uncharacterized protein</fullName>
    </submittedName>
</protein>
<evidence type="ECO:0000313" key="2">
    <source>
        <dbReference type="EMBL" id="MED6292535.1"/>
    </source>
</evidence>
<gene>
    <name evidence="2" type="ORF">CHARACLAT_001243</name>
</gene>
<proteinExistence type="predicted"/>
<evidence type="ECO:0000256" key="1">
    <source>
        <dbReference type="SAM" id="MobiDB-lite"/>
    </source>
</evidence>
<evidence type="ECO:0000313" key="3">
    <source>
        <dbReference type="Proteomes" id="UP001352852"/>
    </source>
</evidence>
<accession>A0ABU7EZM0</accession>
<name>A0ABU7EZM0_9TELE</name>
<dbReference type="Proteomes" id="UP001352852">
    <property type="component" value="Unassembled WGS sequence"/>
</dbReference>
<keyword evidence="3" id="KW-1185">Reference proteome</keyword>
<organism evidence="2 3">
    <name type="scientific">Characodon lateralis</name>
    <dbReference type="NCBI Taxonomy" id="208331"/>
    <lineage>
        <taxon>Eukaryota</taxon>
        <taxon>Metazoa</taxon>
        <taxon>Chordata</taxon>
        <taxon>Craniata</taxon>
        <taxon>Vertebrata</taxon>
        <taxon>Euteleostomi</taxon>
        <taxon>Actinopterygii</taxon>
        <taxon>Neopterygii</taxon>
        <taxon>Teleostei</taxon>
        <taxon>Neoteleostei</taxon>
        <taxon>Acanthomorphata</taxon>
        <taxon>Ovalentaria</taxon>
        <taxon>Atherinomorphae</taxon>
        <taxon>Cyprinodontiformes</taxon>
        <taxon>Goodeidae</taxon>
        <taxon>Characodon</taxon>
    </lineage>
</organism>
<sequence>MFRAIVKHPWIDGRRDHRLQTGDPLERLEVQLLLPRGVSEAERGTDAGESDQWRAGRLGRSRGGATLATDNCGPDKVPKET</sequence>
<feature type="compositionally biased region" description="Basic and acidic residues" evidence="1">
    <location>
        <begin position="39"/>
        <end position="54"/>
    </location>
</feature>